<dbReference type="RefSeq" id="YP_010502746.1">
    <property type="nucleotide sequence ID" value="NC_066976.1"/>
</dbReference>
<feature type="domain" description="Reverse transcriptase N-terminal" evidence="2">
    <location>
        <begin position="20"/>
        <end position="70"/>
    </location>
</feature>
<evidence type="ECO:0000313" key="3">
    <source>
        <dbReference type="EMBL" id="UXD06343.1"/>
    </source>
</evidence>
<dbReference type="InterPro" id="IPR043502">
    <property type="entry name" value="DNA/RNA_pol_sf"/>
</dbReference>
<keyword evidence="3" id="KW-0150">Chloroplast</keyword>
<name>A0A977PJC3_9EUGL</name>
<dbReference type="InterPro" id="IPR025960">
    <property type="entry name" value="RVT_N"/>
</dbReference>
<reference evidence="3" key="2">
    <citation type="journal article" date="2022" name="Mol. Phylogenet. Evol.">
        <title>Maturyoshka: A maturase inside a maturase, and other peculiarities of the novel chloroplast genomes of marine euglenophytes.</title>
        <authorList>
            <person name="Maciszewski K."/>
            <person name="Dabbagh N."/>
            <person name="Preisfeld A."/>
            <person name="Karnkowska A."/>
        </authorList>
    </citation>
    <scope>NUCLEOTIDE SEQUENCE</scope>
    <source>
        <strain evidence="3">K-0027</strain>
    </source>
</reference>
<dbReference type="InterPro" id="IPR013597">
    <property type="entry name" value="Mat_intron_G2"/>
</dbReference>
<keyword evidence="3" id="KW-0934">Plastid</keyword>
<dbReference type="PANTHER" id="PTHR34047">
    <property type="entry name" value="NUCLEAR INTRON MATURASE 1, MITOCHONDRIAL-RELATED"/>
    <property type="match status" value="1"/>
</dbReference>
<dbReference type="Pfam" id="PF13655">
    <property type="entry name" value="RVT_N"/>
    <property type="match status" value="1"/>
</dbReference>
<dbReference type="Pfam" id="PF08388">
    <property type="entry name" value="GIIM"/>
    <property type="match status" value="1"/>
</dbReference>
<keyword evidence="3" id="KW-0548">Nucleotidyltransferase</keyword>
<keyword evidence="3" id="KW-0808">Transferase</keyword>
<dbReference type="GO" id="GO:0003964">
    <property type="term" value="F:RNA-directed DNA polymerase activity"/>
    <property type="evidence" value="ECO:0007669"/>
    <property type="project" value="UniProtKB-KW"/>
</dbReference>
<keyword evidence="3" id="KW-0695">RNA-directed DNA polymerase</keyword>
<dbReference type="GeneID" id="75518386"/>
<dbReference type="SUPFAM" id="SSF56672">
    <property type="entry name" value="DNA/RNA polymerases"/>
    <property type="match status" value="1"/>
</dbReference>
<evidence type="ECO:0000259" key="1">
    <source>
        <dbReference type="Pfam" id="PF08388"/>
    </source>
</evidence>
<feature type="domain" description="Group II intron maturase-specific" evidence="1">
    <location>
        <begin position="352"/>
        <end position="429"/>
    </location>
</feature>
<dbReference type="InterPro" id="IPR051083">
    <property type="entry name" value="GrpII_Intron_Splice-Mob/Def"/>
</dbReference>
<sequence>MLDRRDLNISMRTTVKNKRNDIPWRSIRDTVFNIQARIYKSTRYTNLKKTRNLQRLLFSSKSAKLLSIHQSVGSDSRDYFVYTNFSKLAHLINFDIKVDETSWPILSTNLDLDFPSLLDLIKQYLVKLVLEPEWEARFTTCDLNSFGARPGYCTHDAIQSITQQIQNVPHQYVLKTHIIKFRYRVSRSYLIQSLQLSGFLLLGSQIGVWVRAGYLDNQEFPLFKKFSEPNLATFLFNVLLSKIPSLVQSTEIDFSRFSSSNLLNIGFTRYGDIFVLSYPEITGLVYIKRSLDKFLFPIGLVMDPVSQTLTHMVNSHTYFKPGFDFLGVSIRQQWCNKGGYSLMATPSFSNAKEHLRHIRKIVRSNKGSTALRLIHLLNPIIQGWCYYYRYTDSLDTFGFCDFRLRLILRRWMVYRHPMKSWQWLRRKYFTYITKDTRNIIKVERFFADDYRSGGIDFTNFRILSCILNRHSDTRILYWVKVDTSKSFFDNEYSYWRSRLHHYPSVDKEHFLERKE</sequence>
<dbReference type="EMBL" id="OK136184">
    <property type="protein sequence ID" value="UXD06343.1"/>
    <property type="molecule type" value="Genomic_DNA"/>
</dbReference>
<protein>
    <submittedName>
        <fullName evidence="3">Group II intron reverse transcriptase/maturase mat4a</fullName>
    </submittedName>
</protein>
<reference evidence="3" key="1">
    <citation type="submission" date="2021-09" db="EMBL/GenBank/DDBJ databases">
        <authorList>
            <person name="Maciszewski K."/>
            <person name="Dabbagh N."/>
            <person name="Preisfeld A."/>
            <person name="Karnkowska A."/>
        </authorList>
    </citation>
    <scope>NUCLEOTIDE SEQUENCE</scope>
    <source>
        <strain evidence="3">K-0027</strain>
    </source>
</reference>
<proteinExistence type="predicted"/>
<dbReference type="AlphaFoldDB" id="A0A977PJC3"/>
<accession>A0A977PJC3</accession>
<evidence type="ECO:0000259" key="2">
    <source>
        <dbReference type="Pfam" id="PF13655"/>
    </source>
</evidence>
<geneLocation type="chloroplast" evidence="3"/>
<organism evidence="3">
    <name type="scientific">Eutreptiella eupharyngea</name>
    <dbReference type="NCBI Taxonomy" id="215702"/>
    <lineage>
        <taxon>Eukaryota</taxon>
        <taxon>Discoba</taxon>
        <taxon>Euglenozoa</taxon>
        <taxon>Euglenida</taxon>
        <taxon>Spirocuta</taxon>
        <taxon>Euglenophyceae</taxon>
        <taxon>Eutreptiales</taxon>
        <taxon>Eutreptiaceae</taxon>
        <taxon>Eutreptiella</taxon>
    </lineage>
</organism>
<dbReference type="PANTHER" id="PTHR34047:SF8">
    <property type="entry name" value="PROTEIN YKFC"/>
    <property type="match status" value="1"/>
</dbReference>